<sequence>AAETAAKRLPVCWDDVTQLLAEVRKYNMTALFNTRPGFAGLLELNATTNTLLNTRASLSFYVLHGLGTQCFNMRNGPVTEAKQYLQPLQTKLLEAELERHNPENAVKPTIMMSIAQHLHTFDWIKAFDFWFWEMVGFTNWATHQDPQGHANRTDSLTAALNILMPNAIKEHVSSQGYLTADSINKVSWEVCNSAVLMPAERQ</sequence>
<feature type="non-terminal residue" evidence="1">
    <location>
        <position position="202"/>
    </location>
</feature>
<proteinExistence type="predicted"/>
<dbReference type="Proteomes" id="UP001189429">
    <property type="component" value="Unassembled WGS sequence"/>
</dbReference>
<keyword evidence="2" id="KW-1185">Reference proteome</keyword>
<name>A0ABN9XJN0_9DINO</name>
<comment type="caution">
    <text evidence="1">The sequence shown here is derived from an EMBL/GenBank/DDBJ whole genome shotgun (WGS) entry which is preliminary data.</text>
</comment>
<feature type="non-terminal residue" evidence="1">
    <location>
        <position position="1"/>
    </location>
</feature>
<reference evidence="1" key="1">
    <citation type="submission" date="2023-10" db="EMBL/GenBank/DDBJ databases">
        <authorList>
            <person name="Chen Y."/>
            <person name="Shah S."/>
            <person name="Dougan E. K."/>
            <person name="Thang M."/>
            <person name="Chan C."/>
        </authorList>
    </citation>
    <scope>NUCLEOTIDE SEQUENCE [LARGE SCALE GENOMIC DNA]</scope>
</reference>
<accession>A0ABN9XJN0</accession>
<dbReference type="EMBL" id="CAUYUJ010020498">
    <property type="protein sequence ID" value="CAK0898654.1"/>
    <property type="molecule type" value="Genomic_DNA"/>
</dbReference>
<evidence type="ECO:0000313" key="2">
    <source>
        <dbReference type="Proteomes" id="UP001189429"/>
    </source>
</evidence>
<gene>
    <name evidence="1" type="ORF">PCOR1329_LOCUS76417</name>
</gene>
<organism evidence="1 2">
    <name type="scientific">Prorocentrum cordatum</name>
    <dbReference type="NCBI Taxonomy" id="2364126"/>
    <lineage>
        <taxon>Eukaryota</taxon>
        <taxon>Sar</taxon>
        <taxon>Alveolata</taxon>
        <taxon>Dinophyceae</taxon>
        <taxon>Prorocentrales</taxon>
        <taxon>Prorocentraceae</taxon>
        <taxon>Prorocentrum</taxon>
    </lineage>
</organism>
<protein>
    <submittedName>
        <fullName evidence="1">Uncharacterized protein</fullName>
    </submittedName>
</protein>
<evidence type="ECO:0000313" key="1">
    <source>
        <dbReference type="EMBL" id="CAK0898654.1"/>
    </source>
</evidence>